<dbReference type="AlphaFoldDB" id="A0AA44C8P6"/>
<accession>A0AA44C8P6</accession>
<dbReference type="InterPro" id="IPR011042">
    <property type="entry name" value="6-blade_b-propeller_TolB-like"/>
</dbReference>
<proteinExistence type="predicted"/>
<gene>
    <name evidence="1" type="ORF">HA520_11570</name>
</gene>
<dbReference type="EMBL" id="JAAPAP010000007">
    <property type="protein sequence ID" value="NHN77913.1"/>
    <property type="molecule type" value="Genomic_DNA"/>
</dbReference>
<reference evidence="1" key="1">
    <citation type="submission" date="2020-03" db="EMBL/GenBank/DDBJ databases">
        <title>Genome assembly of Azotobacter chroococcum W5.</title>
        <authorList>
            <person name="Kannepalli A."/>
        </authorList>
    </citation>
    <scope>NUCLEOTIDE SEQUENCE</scope>
    <source>
        <strain evidence="1">W5</strain>
    </source>
</reference>
<evidence type="ECO:0000313" key="2">
    <source>
        <dbReference type="Proteomes" id="UP000736384"/>
    </source>
</evidence>
<evidence type="ECO:0000313" key="1">
    <source>
        <dbReference type="EMBL" id="NHN77913.1"/>
    </source>
</evidence>
<dbReference type="SUPFAM" id="SSF63829">
    <property type="entry name" value="Calcium-dependent phosphotriesterase"/>
    <property type="match status" value="1"/>
</dbReference>
<organism evidence="1 2">
    <name type="scientific">Azotobacter chroococcum</name>
    <dbReference type="NCBI Taxonomy" id="353"/>
    <lineage>
        <taxon>Bacteria</taxon>
        <taxon>Pseudomonadati</taxon>
        <taxon>Pseudomonadota</taxon>
        <taxon>Gammaproteobacteria</taxon>
        <taxon>Pseudomonadales</taxon>
        <taxon>Pseudomonadaceae</taxon>
        <taxon>Azotobacter</taxon>
    </lineage>
</organism>
<name>A0AA44C8P6_9GAMM</name>
<comment type="caution">
    <text evidence="1">The sequence shown here is derived from an EMBL/GenBank/DDBJ whole genome shotgun (WGS) entry which is preliminary data.</text>
</comment>
<dbReference type="Proteomes" id="UP000736384">
    <property type="component" value="Unassembled WGS sequence"/>
</dbReference>
<dbReference type="Gene3D" id="2.120.10.30">
    <property type="entry name" value="TolB, C-terminal domain"/>
    <property type="match status" value="1"/>
</dbReference>
<sequence length="326" mass="34956">MLGTQGAFADILYVGDSGDNTVKRFDAGTGAFLDADNDDTNNPDAFVRSGSGGLDGPRGLLFDGHLLVANQNVGDKIPGEILRFDGQTGTLLGALVPSSDKSAPFAPRGIVRTAARVLYVANLTTANGTSQGDVRTYDANGKLIDRLDAAGFPNNDYHPRAVVQGPDNLLYVTVRDLKKDGLGGHVLRFTPEGKFVDVFIADEGGIDRLNRPEGLVFGPDGRLYVTSFRASPDDTDSIRIYDDGGALLDKIDLYQTGETRVFSQALLFGPEGRLFVPVINPAEATGAVRRYDVAAKTFEVFADTPLREPWYLTFGTTNPATLAYGQ</sequence>
<evidence type="ECO:0008006" key="3">
    <source>
        <dbReference type="Google" id="ProtNLM"/>
    </source>
</evidence>
<protein>
    <recommendedName>
        <fullName evidence="3">SMP-30/Gluconolactonase/LRE-like region domain-containing protein</fullName>
    </recommendedName>
</protein>